<sequence>MTPYVADPVYLNGRFLPLAEAGISPLDRGFLYGDGAYELVPVYSRRPFRLAEHLTRLQATLDGIRLANPLEASGWATVVERLIAEAPWDDQSIYLQVTRGADNKRDHAFPPASVPPTAFAFSSPLVTTPTEIRAKGVAAITVADDRWAHCDLKVVSLLANILARQQAVDAGCAEALLIRDGQLKEGAASNIFVVKDGVLLAPPKTSFMLPGITYDIVLELATCHGQPLEIREIQEDELRTADEVWMTSSTKEVLAITTLDGRPVGNGATAGKPGPLGERMWQWYQDFKQSVMRKG</sequence>
<evidence type="ECO:0000256" key="2">
    <source>
        <dbReference type="ARBA" id="ARBA00009320"/>
    </source>
</evidence>
<gene>
    <name evidence="4" type="ORF">IPN75_02395</name>
</gene>
<dbReference type="Proteomes" id="UP000808146">
    <property type="component" value="Unassembled WGS sequence"/>
</dbReference>
<dbReference type="GO" id="GO:0008652">
    <property type="term" value="P:amino acid biosynthetic process"/>
    <property type="evidence" value="ECO:0007669"/>
    <property type="project" value="UniProtKB-ARBA"/>
</dbReference>
<dbReference type="GO" id="GO:0046394">
    <property type="term" value="P:carboxylic acid biosynthetic process"/>
    <property type="evidence" value="ECO:0007669"/>
    <property type="project" value="UniProtKB-ARBA"/>
</dbReference>
<protein>
    <submittedName>
        <fullName evidence="4">D-amino acid aminotransferase</fullName>
    </submittedName>
</protein>
<dbReference type="PANTHER" id="PTHR42743">
    <property type="entry name" value="AMINO-ACID AMINOTRANSFERASE"/>
    <property type="match status" value="1"/>
</dbReference>
<keyword evidence="4" id="KW-0032">Aminotransferase</keyword>
<organism evidence="4 5">
    <name type="scientific">Candidatus Dechloromonas phosphorivorans</name>
    <dbReference type="NCBI Taxonomy" id="2899244"/>
    <lineage>
        <taxon>Bacteria</taxon>
        <taxon>Pseudomonadati</taxon>
        <taxon>Pseudomonadota</taxon>
        <taxon>Betaproteobacteria</taxon>
        <taxon>Rhodocyclales</taxon>
        <taxon>Azonexaceae</taxon>
        <taxon>Dechloromonas</taxon>
    </lineage>
</organism>
<evidence type="ECO:0000256" key="1">
    <source>
        <dbReference type="ARBA" id="ARBA00001933"/>
    </source>
</evidence>
<evidence type="ECO:0000313" key="4">
    <source>
        <dbReference type="EMBL" id="MBK8889300.1"/>
    </source>
</evidence>
<dbReference type="InterPro" id="IPR043131">
    <property type="entry name" value="BCAT-like_N"/>
</dbReference>
<evidence type="ECO:0000256" key="3">
    <source>
        <dbReference type="ARBA" id="ARBA00022898"/>
    </source>
</evidence>
<keyword evidence="3" id="KW-0663">Pyridoxal phosphate</keyword>
<comment type="similarity">
    <text evidence="2">Belongs to the class-IV pyridoxal-phosphate-dependent aminotransferase family.</text>
</comment>
<dbReference type="EMBL" id="JADKBR010000001">
    <property type="protein sequence ID" value="MBK8889300.1"/>
    <property type="molecule type" value="Genomic_DNA"/>
</dbReference>
<comment type="cofactor">
    <cofactor evidence="1">
        <name>pyridoxal 5'-phosphate</name>
        <dbReference type="ChEBI" id="CHEBI:597326"/>
    </cofactor>
</comment>
<dbReference type="CDD" id="cd01558">
    <property type="entry name" value="D-AAT_like"/>
    <property type="match status" value="1"/>
</dbReference>
<dbReference type="GO" id="GO:0008483">
    <property type="term" value="F:transaminase activity"/>
    <property type="evidence" value="ECO:0007669"/>
    <property type="project" value="UniProtKB-KW"/>
</dbReference>
<dbReference type="GO" id="GO:0005829">
    <property type="term" value="C:cytosol"/>
    <property type="evidence" value="ECO:0007669"/>
    <property type="project" value="TreeGrafter"/>
</dbReference>
<evidence type="ECO:0000313" key="5">
    <source>
        <dbReference type="Proteomes" id="UP000808146"/>
    </source>
</evidence>
<dbReference type="Gene3D" id="3.30.470.10">
    <property type="match status" value="1"/>
</dbReference>
<dbReference type="InterPro" id="IPR043132">
    <property type="entry name" value="BCAT-like_C"/>
</dbReference>
<keyword evidence="4" id="KW-0808">Transferase</keyword>
<dbReference type="Pfam" id="PF01063">
    <property type="entry name" value="Aminotran_4"/>
    <property type="match status" value="1"/>
</dbReference>
<reference evidence="4" key="1">
    <citation type="submission" date="2020-10" db="EMBL/GenBank/DDBJ databases">
        <title>Connecting structure to function with the recovery of over 1000 high-quality activated sludge metagenome-assembled genomes encoding full-length rRNA genes using long-read sequencing.</title>
        <authorList>
            <person name="Singleton C.M."/>
            <person name="Petriglieri F."/>
            <person name="Kristensen J.M."/>
            <person name="Kirkegaard R.H."/>
            <person name="Michaelsen T.Y."/>
            <person name="Andersen M.H."/>
            <person name="Karst S.M."/>
            <person name="Dueholm M.S."/>
            <person name="Nielsen P.H."/>
            <person name="Albertsen M."/>
        </authorList>
    </citation>
    <scope>NUCLEOTIDE SEQUENCE</scope>
    <source>
        <strain evidence="4">OdNE_18-Q3-R46-58_BAT3C.305</strain>
    </source>
</reference>
<dbReference type="FunFam" id="3.20.10.10:FF:000002">
    <property type="entry name" value="D-alanine aminotransferase"/>
    <property type="match status" value="1"/>
</dbReference>
<accession>A0A9D7LK49</accession>
<dbReference type="InterPro" id="IPR036038">
    <property type="entry name" value="Aminotransferase-like"/>
</dbReference>
<dbReference type="SUPFAM" id="SSF56752">
    <property type="entry name" value="D-aminoacid aminotransferase-like PLP-dependent enzymes"/>
    <property type="match status" value="1"/>
</dbReference>
<dbReference type="InterPro" id="IPR001544">
    <property type="entry name" value="Aminotrans_IV"/>
</dbReference>
<dbReference type="PANTHER" id="PTHR42743:SF10">
    <property type="entry name" value="D-ALANINE AMINOTRANSFERASE"/>
    <property type="match status" value="1"/>
</dbReference>
<name>A0A9D7LK49_9RHOO</name>
<proteinExistence type="inferred from homology"/>
<dbReference type="InterPro" id="IPR050571">
    <property type="entry name" value="Class-IV_PLP-Dep_Aminotrnsfr"/>
</dbReference>
<dbReference type="Gene3D" id="3.20.10.10">
    <property type="entry name" value="D-amino Acid Aminotransferase, subunit A, domain 2"/>
    <property type="match status" value="1"/>
</dbReference>
<comment type="caution">
    <text evidence="4">The sequence shown here is derived from an EMBL/GenBank/DDBJ whole genome shotgun (WGS) entry which is preliminary data.</text>
</comment>
<dbReference type="AlphaFoldDB" id="A0A9D7LK49"/>